<reference evidence="3 4" key="1">
    <citation type="submission" date="2024-02" db="EMBL/GenBank/DDBJ databases">
        <title>De novo assembly and annotation of 12 fungi associated with fruit tree decline syndrome in Ontario, Canada.</title>
        <authorList>
            <person name="Sulman M."/>
            <person name="Ellouze W."/>
            <person name="Ilyukhin E."/>
        </authorList>
    </citation>
    <scope>NUCLEOTIDE SEQUENCE [LARGE SCALE GENOMIC DNA]</scope>
    <source>
        <strain evidence="3 4">M169</strain>
    </source>
</reference>
<feature type="chain" id="PRO_5045594261" evidence="2">
    <location>
        <begin position="22"/>
        <end position="249"/>
    </location>
</feature>
<proteinExistence type="predicted"/>
<evidence type="ECO:0000256" key="1">
    <source>
        <dbReference type="SAM" id="MobiDB-lite"/>
    </source>
</evidence>
<feature type="compositionally biased region" description="Polar residues" evidence="1">
    <location>
        <begin position="178"/>
        <end position="188"/>
    </location>
</feature>
<accession>A0ABR1PFY1</accession>
<keyword evidence="2" id="KW-0732">Signal</keyword>
<feature type="region of interest" description="Disordered" evidence="1">
    <location>
        <begin position="178"/>
        <end position="224"/>
    </location>
</feature>
<feature type="compositionally biased region" description="Low complexity" evidence="1">
    <location>
        <begin position="189"/>
        <end position="214"/>
    </location>
</feature>
<sequence length="249" mass="25764">MHHHIANYAVLAASLVNLAQAVDVTVPITIAADTSFQVTAKDLDSNDKYRVYLAAALGGETGPTCWLSNSTTLSTTSNFTIPAEVGPSATYYSIGIGEVDGDEDDIDYSNKFTFTGGTGNYTKYETDLKGSPFWDANNLPCTAYACARECVDASYPEDLTDSKAYDTMKACVNKCPGVTQTSQTEPAVTTSASASTGTSTSSSSSSSTGASADGSDSDDSDENGASAAAVQQIMVVGMASVAGFAILFL</sequence>
<dbReference type="Proteomes" id="UP001430848">
    <property type="component" value="Unassembled WGS sequence"/>
</dbReference>
<keyword evidence="4" id="KW-1185">Reference proteome</keyword>
<evidence type="ECO:0000313" key="3">
    <source>
        <dbReference type="EMBL" id="KAK7735822.1"/>
    </source>
</evidence>
<dbReference type="EMBL" id="JAKNSF020000012">
    <property type="protein sequence ID" value="KAK7735822.1"/>
    <property type="molecule type" value="Genomic_DNA"/>
</dbReference>
<gene>
    <name evidence="3" type="ORF">SLS63_003783</name>
</gene>
<evidence type="ECO:0000256" key="2">
    <source>
        <dbReference type="SAM" id="SignalP"/>
    </source>
</evidence>
<comment type="caution">
    <text evidence="3">The sequence shown here is derived from an EMBL/GenBank/DDBJ whole genome shotgun (WGS) entry which is preliminary data.</text>
</comment>
<feature type="signal peptide" evidence="2">
    <location>
        <begin position="1"/>
        <end position="21"/>
    </location>
</feature>
<evidence type="ECO:0000313" key="4">
    <source>
        <dbReference type="Proteomes" id="UP001430848"/>
    </source>
</evidence>
<protein>
    <submittedName>
        <fullName evidence="3">Uncharacterized protein</fullName>
    </submittedName>
</protein>
<organism evidence="3 4">
    <name type="scientific">Diaporthe eres</name>
    <name type="common">Phomopsis oblonga</name>
    <dbReference type="NCBI Taxonomy" id="83184"/>
    <lineage>
        <taxon>Eukaryota</taxon>
        <taxon>Fungi</taxon>
        <taxon>Dikarya</taxon>
        <taxon>Ascomycota</taxon>
        <taxon>Pezizomycotina</taxon>
        <taxon>Sordariomycetes</taxon>
        <taxon>Sordariomycetidae</taxon>
        <taxon>Diaporthales</taxon>
        <taxon>Diaporthaceae</taxon>
        <taxon>Diaporthe</taxon>
        <taxon>Diaporthe eres species complex</taxon>
    </lineage>
</organism>
<name>A0ABR1PFY1_DIAER</name>